<gene>
    <name evidence="1" type="ORF">H8689_09955</name>
</gene>
<evidence type="ECO:0000313" key="1">
    <source>
        <dbReference type="EMBL" id="MBC8591433.1"/>
    </source>
</evidence>
<evidence type="ECO:0000313" key="2">
    <source>
        <dbReference type="Proteomes" id="UP000601522"/>
    </source>
</evidence>
<dbReference type="AlphaFoldDB" id="A0A926IP90"/>
<accession>A0A926IP90</accession>
<comment type="caution">
    <text evidence="1">The sequence shown here is derived from an EMBL/GenBank/DDBJ whole genome shotgun (WGS) entry which is preliminary data.</text>
</comment>
<protein>
    <submittedName>
        <fullName evidence="1">Uncharacterized protein</fullName>
    </submittedName>
</protein>
<dbReference type="EMBL" id="JACRTK010000004">
    <property type="protein sequence ID" value="MBC8591433.1"/>
    <property type="molecule type" value="Genomic_DNA"/>
</dbReference>
<dbReference type="Pfam" id="PF18849">
    <property type="entry name" value="baeRF_family7"/>
    <property type="match status" value="1"/>
</dbReference>
<keyword evidence="2" id="KW-1185">Reference proteome</keyword>
<dbReference type="RefSeq" id="WP_249324297.1">
    <property type="nucleotide sequence ID" value="NZ_JACRTK010000004.1"/>
</dbReference>
<organism evidence="1 2">
    <name type="scientific">Wansuia hejianensis</name>
    <dbReference type="NCBI Taxonomy" id="2763667"/>
    <lineage>
        <taxon>Bacteria</taxon>
        <taxon>Bacillati</taxon>
        <taxon>Bacillota</taxon>
        <taxon>Clostridia</taxon>
        <taxon>Lachnospirales</taxon>
        <taxon>Lachnospiraceae</taxon>
        <taxon>Wansuia</taxon>
    </lineage>
</organism>
<name>A0A926IP90_9FIRM</name>
<reference evidence="1 2" key="1">
    <citation type="submission" date="2020-08" db="EMBL/GenBank/DDBJ databases">
        <title>Genome public.</title>
        <authorList>
            <person name="Liu C."/>
            <person name="Sun Q."/>
        </authorList>
    </citation>
    <scope>NUCLEOTIDE SEQUENCE [LARGE SCALE GENOMIC DNA]</scope>
    <source>
        <strain evidence="1 2">NSJ-26</strain>
    </source>
</reference>
<proteinExistence type="predicted"/>
<sequence>MDILRVQDLQNLINLEQHFFISIYMPTFSSGVDIRQNPVKFKQLLRKAESKLYDFEMRKEEVETFLKLATNLVGETKFWQNQSEGLAIFIYADGMKYFRLPFKFKESVTVSNKIYVKPLLPLFTGNGQFNILALSKNEVRLFRCTRQNIIEIELEDAPDNMYDMQVDDDAKTNLLIRTSNTVGPNQLVYNKVTQGQGNEIDYERKELTRYFRAIDKSLLNMEYDENIPLVLAGVEYLIPIYREKSNYPYIVEDFIRGNPEILSPEELHQKAWEIVEPIFTKDQKQAQKKYSQYCGQDNELYLNNLEKIIPAAFNGQIESLFLDNSISKWGKFDHATNKVQFHKEEKNGNEDLMEYACILTLSRGGKVFAVDKSKVPDENHIAAVLRY</sequence>
<dbReference type="Proteomes" id="UP000601522">
    <property type="component" value="Unassembled WGS sequence"/>
</dbReference>
<dbReference type="InterPro" id="IPR040837">
    <property type="entry name" value="Bact_RF_family7"/>
</dbReference>